<comment type="caution">
    <text evidence="1">The sequence shown here is derived from an EMBL/GenBank/DDBJ whole genome shotgun (WGS) entry which is preliminary data.</text>
</comment>
<proteinExistence type="predicted"/>
<dbReference type="Gene3D" id="3.30.1330.40">
    <property type="entry name" value="RutC-like"/>
    <property type="match status" value="1"/>
</dbReference>
<dbReference type="EC" id="3.5.-.-" evidence="1"/>
<dbReference type="CDD" id="cd00448">
    <property type="entry name" value="YjgF_YER057c_UK114_family"/>
    <property type="match status" value="1"/>
</dbReference>
<dbReference type="EMBL" id="JBFAEG010000036">
    <property type="protein sequence ID" value="MEU5712489.1"/>
    <property type="molecule type" value="Genomic_DNA"/>
</dbReference>
<evidence type="ECO:0000313" key="1">
    <source>
        <dbReference type="EMBL" id="MEU5712489.1"/>
    </source>
</evidence>
<dbReference type="GO" id="GO:0016787">
    <property type="term" value="F:hydrolase activity"/>
    <property type="evidence" value="ECO:0007669"/>
    <property type="project" value="UniProtKB-KW"/>
</dbReference>
<dbReference type="RefSeq" id="WP_347877581.1">
    <property type="nucleotide sequence ID" value="NZ_JBEXDP010000112.1"/>
</dbReference>
<dbReference type="Pfam" id="PF01042">
    <property type="entry name" value="Ribonuc_L-PSP"/>
    <property type="match status" value="1"/>
</dbReference>
<keyword evidence="2" id="KW-1185">Reference proteome</keyword>
<dbReference type="InterPro" id="IPR035959">
    <property type="entry name" value="RutC-like_sf"/>
</dbReference>
<keyword evidence="1" id="KW-0378">Hydrolase</keyword>
<dbReference type="InterPro" id="IPR006175">
    <property type="entry name" value="YjgF/YER057c/UK114"/>
</dbReference>
<dbReference type="PANTHER" id="PTHR43857:SF1">
    <property type="entry name" value="YJGH FAMILY PROTEIN"/>
    <property type="match status" value="1"/>
</dbReference>
<dbReference type="Proteomes" id="UP001551011">
    <property type="component" value="Unassembled WGS sequence"/>
</dbReference>
<gene>
    <name evidence="1" type="ORF">AB0H04_37610</name>
</gene>
<dbReference type="InterPro" id="IPR006311">
    <property type="entry name" value="TAT_signal"/>
</dbReference>
<accession>A0ABV3AKL0</accession>
<protein>
    <submittedName>
        <fullName evidence="1">RidA family protein</fullName>
        <ecNumber evidence="1">3.5.-.-</ecNumber>
    </submittedName>
</protein>
<dbReference type="PANTHER" id="PTHR43857">
    <property type="entry name" value="BLR7761 PROTEIN"/>
    <property type="match status" value="1"/>
</dbReference>
<dbReference type="PROSITE" id="PS51318">
    <property type="entry name" value="TAT"/>
    <property type="match status" value="1"/>
</dbReference>
<dbReference type="SUPFAM" id="SSF55298">
    <property type="entry name" value="YjgF-like"/>
    <property type="match status" value="1"/>
</dbReference>
<evidence type="ECO:0000313" key="2">
    <source>
        <dbReference type="Proteomes" id="UP001551011"/>
    </source>
</evidence>
<reference evidence="1 2" key="1">
    <citation type="submission" date="2024-06" db="EMBL/GenBank/DDBJ databases">
        <title>The Natural Products Discovery Center: Release of the First 8490 Sequenced Strains for Exploring Actinobacteria Biosynthetic Diversity.</title>
        <authorList>
            <person name="Kalkreuter E."/>
            <person name="Kautsar S.A."/>
            <person name="Yang D."/>
            <person name="Bader C.D."/>
            <person name="Teijaro C.N."/>
            <person name="Fluegel L."/>
            <person name="Davis C.M."/>
            <person name="Simpson J.R."/>
            <person name="Lauterbach L."/>
            <person name="Steele A.D."/>
            <person name="Gui C."/>
            <person name="Meng S."/>
            <person name="Li G."/>
            <person name="Viehrig K."/>
            <person name="Ye F."/>
            <person name="Su P."/>
            <person name="Kiefer A.F."/>
            <person name="Nichols A."/>
            <person name="Cepeda A.J."/>
            <person name="Yan W."/>
            <person name="Fan B."/>
            <person name="Jiang Y."/>
            <person name="Adhikari A."/>
            <person name="Zheng C.-J."/>
            <person name="Schuster L."/>
            <person name="Cowan T.M."/>
            <person name="Smanski M.J."/>
            <person name="Chevrette M.G."/>
            <person name="De Carvalho L.P.S."/>
            <person name="Shen B."/>
        </authorList>
    </citation>
    <scope>NUCLEOTIDE SEQUENCE [LARGE SCALE GENOMIC DNA]</scope>
    <source>
        <strain evidence="1 2">NPDC020594</strain>
    </source>
</reference>
<name>A0ABV3AKL0_9ACTN</name>
<organism evidence="1 2">
    <name type="scientific">Streptomyces flaveolus</name>
    <dbReference type="NCBI Taxonomy" id="67297"/>
    <lineage>
        <taxon>Bacteria</taxon>
        <taxon>Bacillati</taxon>
        <taxon>Actinomycetota</taxon>
        <taxon>Actinomycetes</taxon>
        <taxon>Kitasatosporales</taxon>
        <taxon>Streptomycetaceae</taxon>
        <taxon>Streptomyces</taxon>
    </lineage>
</organism>
<sequence length="173" mass="18404">MSLVSRRSVAKAAAAAGAAAPVGWVLGAQEAQAAGEGAAGTARAEAFGFGMPWESLYGYSQAMRVGDTLYVSGQLSHDQDGNFVGVDDFELQVRTALGNLDVVLRHFGARRDQIVETTVLVRNLRDNFDATARLHAEYFGRHRPTSTVMGVSDLALPDQLVEIGAVARLDVKA</sequence>